<dbReference type="AlphaFoldDB" id="A0A0F8YN16"/>
<evidence type="ECO:0008006" key="2">
    <source>
        <dbReference type="Google" id="ProtNLM"/>
    </source>
</evidence>
<evidence type="ECO:0000313" key="1">
    <source>
        <dbReference type="EMBL" id="KKK75135.1"/>
    </source>
</evidence>
<dbReference type="InterPro" id="IPR027434">
    <property type="entry name" value="Homing_endonucl"/>
</dbReference>
<protein>
    <recommendedName>
        <fullName evidence="2">Homing endonuclease LAGLIDADG domain-containing protein</fullName>
    </recommendedName>
</protein>
<dbReference type="SUPFAM" id="SSF55608">
    <property type="entry name" value="Homing endonucleases"/>
    <property type="match status" value="1"/>
</dbReference>
<proteinExistence type="predicted"/>
<organism evidence="1">
    <name type="scientific">marine sediment metagenome</name>
    <dbReference type="NCBI Taxonomy" id="412755"/>
    <lineage>
        <taxon>unclassified sequences</taxon>
        <taxon>metagenomes</taxon>
        <taxon>ecological metagenomes</taxon>
    </lineage>
</organism>
<name>A0A0F8YN16_9ZZZZ</name>
<gene>
    <name evidence="1" type="ORF">LCGC14_2876780</name>
</gene>
<dbReference type="EMBL" id="LAZR01056000">
    <property type="protein sequence ID" value="KKK75135.1"/>
    <property type="molecule type" value="Genomic_DNA"/>
</dbReference>
<dbReference type="Gene3D" id="3.10.28.10">
    <property type="entry name" value="Homing endonucleases"/>
    <property type="match status" value="1"/>
</dbReference>
<accession>A0A0F8YN16</accession>
<sequence>MCIEAYAAALLDGEGHIRVQSGANFGLDIIFGMSDREPLDLLASKWGGNVLTPASQVTRTGRRMHRWIISGSYAIAFLEDVRPWVQGKAKQVELALKYPLTGSKGRRGNKLPLEVFEARRQIGSRLRELRAVR</sequence>
<reference evidence="1" key="1">
    <citation type="journal article" date="2015" name="Nature">
        <title>Complex archaea that bridge the gap between prokaryotes and eukaryotes.</title>
        <authorList>
            <person name="Spang A."/>
            <person name="Saw J.H."/>
            <person name="Jorgensen S.L."/>
            <person name="Zaremba-Niedzwiedzka K."/>
            <person name="Martijn J."/>
            <person name="Lind A.E."/>
            <person name="van Eijk R."/>
            <person name="Schleper C."/>
            <person name="Guy L."/>
            <person name="Ettema T.J."/>
        </authorList>
    </citation>
    <scope>NUCLEOTIDE SEQUENCE</scope>
</reference>
<comment type="caution">
    <text evidence="1">The sequence shown here is derived from an EMBL/GenBank/DDBJ whole genome shotgun (WGS) entry which is preliminary data.</text>
</comment>